<proteinExistence type="predicted"/>
<gene>
    <name evidence="2" type="ORF">Shy3280Sca041_109</name>
</gene>
<dbReference type="PANTHER" id="PTHR33334:SF3">
    <property type="entry name" value="PROTEIN LNK1"/>
    <property type="match status" value="1"/>
</dbReference>
<sequence>MDDFSMISDHSMLLQGHGMFSAEGCLGIRSPSGVLSTGGKPVPALQDGRNNKGDDMFFSDWPELVGFDDLEASLRNFEPTFEIGSNYFEDILWSSNCSPEAQLVRNGYSDDIDFSVDRNDSNTMKANTTKTKQQSSRNRASSRGTASNYDAHASSSSGLSDAELFLPFDDTAPASQTGGWEGLEAIFCSSPAMRVVPVPAASSTMCTDGSSTCCSGPDTVTARDAPRSATETRDPFNGAPDIILEEMAENPLDMYFPSPATYEQPETMLMSDTTSAPKHRFPEEFAGSCALSCAELQFGSEDMASAGLHGQTGSAVVLDAVPVKDLSFQKLQYGMNQLDLATKGRIRDSLYRLANRLEQRHLASASGGLGSSGSNRFESGRWAETQTNPMDQTVAQLLLQKPSYRKTVPAHRVS</sequence>
<feature type="region of interest" description="Disordered" evidence="1">
    <location>
        <begin position="213"/>
        <end position="238"/>
    </location>
</feature>
<evidence type="ECO:0000313" key="2">
    <source>
        <dbReference type="EMBL" id="AVY91815.1"/>
    </source>
</evidence>
<evidence type="ECO:0000256" key="1">
    <source>
        <dbReference type="SAM" id="MobiDB-lite"/>
    </source>
</evidence>
<dbReference type="EMBL" id="MF737046">
    <property type="protein sequence ID" value="AVY91815.1"/>
    <property type="molecule type" value="Genomic_DNA"/>
</dbReference>
<dbReference type="PANTHER" id="PTHR33334">
    <property type="entry name" value="PROTEIN LNK1"/>
    <property type="match status" value="1"/>
</dbReference>
<protein>
    <submittedName>
        <fullName evidence="2">Uncharacterized protein</fullName>
    </submittedName>
</protein>
<feature type="compositionally biased region" description="Polar residues" evidence="1">
    <location>
        <begin position="121"/>
        <end position="154"/>
    </location>
</feature>
<dbReference type="GO" id="GO:0007623">
    <property type="term" value="P:circadian rhythm"/>
    <property type="evidence" value="ECO:0007669"/>
    <property type="project" value="InterPro"/>
</dbReference>
<accession>A0A2R4QNM9</accession>
<organism evidence="2">
    <name type="scientific">Saccharum hybrid cultivar SP80-3280</name>
    <dbReference type="NCBI Taxonomy" id="193079"/>
    <lineage>
        <taxon>Eukaryota</taxon>
        <taxon>Viridiplantae</taxon>
        <taxon>Streptophyta</taxon>
        <taxon>Embryophyta</taxon>
        <taxon>Tracheophyta</taxon>
        <taxon>Spermatophyta</taxon>
        <taxon>Magnoliopsida</taxon>
        <taxon>Liliopsida</taxon>
        <taxon>Poales</taxon>
        <taxon>Poaceae</taxon>
        <taxon>PACMAD clade</taxon>
        <taxon>Panicoideae</taxon>
        <taxon>Andropogonodae</taxon>
        <taxon>Andropogoneae</taxon>
        <taxon>Saccharinae</taxon>
        <taxon>Saccharum</taxon>
        <taxon>Saccharum officinarum species complex</taxon>
    </lineage>
</organism>
<name>A0A2R4QNM9_9POAL</name>
<reference evidence="2" key="1">
    <citation type="journal article" date="2018" name="Front. Plant Sci.">
        <title>"Targeted Sequencing by Gene Synteny," a New Strategy for Polyploid Species: Sequencing and Physical Structure of a Complex Sugarcane Region.</title>
        <authorList>
            <person name="Mancini M.C."/>
            <person name="Cardoso-Silva C.B."/>
            <person name="Sforca D.A."/>
            <person name="Pereira de Souza A."/>
        </authorList>
    </citation>
    <scope>NUCLEOTIDE SEQUENCE</scope>
    <source>
        <strain evidence="2">Shy3280Sca041</strain>
    </source>
</reference>
<dbReference type="AlphaFoldDB" id="A0A2R4QNM9"/>
<feature type="compositionally biased region" description="Basic and acidic residues" evidence="1">
    <location>
        <begin position="224"/>
        <end position="234"/>
    </location>
</feature>
<feature type="region of interest" description="Disordered" evidence="1">
    <location>
        <begin position="115"/>
        <end position="154"/>
    </location>
</feature>
<dbReference type="GO" id="GO:0006355">
    <property type="term" value="P:regulation of DNA-templated transcription"/>
    <property type="evidence" value="ECO:0007669"/>
    <property type="project" value="InterPro"/>
</dbReference>
<dbReference type="InterPro" id="IPR039928">
    <property type="entry name" value="LNK"/>
</dbReference>